<keyword evidence="3" id="KW-1185">Reference proteome</keyword>
<dbReference type="EMBL" id="FN647950">
    <property type="protein sequence ID" value="CBN78571.1"/>
    <property type="molecule type" value="Genomic_DNA"/>
</dbReference>
<feature type="transmembrane region" description="Helical" evidence="1">
    <location>
        <begin position="59"/>
        <end position="82"/>
    </location>
</feature>
<keyword evidence="1" id="KW-1133">Transmembrane helix</keyword>
<dbReference type="AlphaFoldDB" id="D8LEK8"/>
<dbReference type="OrthoDB" id="10532318at2759"/>
<organism evidence="2 3">
    <name type="scientific">Ectocarpus siliculosus</name>
    <name type="common">Brown alga</name>
    <name type="synonym">Conferva siliculosa</name>
    <dbReference type="NCBI Taxonomy" id="2880"/>
    <lineage>
        <taxon>Eukaryota</taxon>
        <taxon>Sar</taxon>
        <taxon>Stramenopiles</taxon>
        <taxon>Ochrophyta</taxon>
        <taxon>PX clade</taxon>
        <taxon>Phaeophyceae</taxon>
        <taxon>Ectocarpales</taxon>
        <taxon>Ectocarpaceae</taxon>
        <taxon>Ectocarpus</taxon>
    </lineage>
</organism>
<feature type="transmembrane region" description="Helical" evidence="1">
    <location>
        <begin position="213"/>
        <end position="232"/>
    </location>
</feature>
<feature type="transmembrane region" description="Helical" evidence="1">
    <location>
        <begin position="273"/>
        <end position="293"/>
    </location>
</feature>
<feature type="transmembrane region" description="Helical" evidence="1">
    <location>
        <begin position="244"/>
        <end position="261"/>
    </location>
</feature>
<dbReference type="Proteomes" id="UP000002630">
    <property type="component" value="Linkage Group LG24"/>
</dbReference>
<reference evidence="2 3" key="1">
    <citation type="journal article" date="2010" name="Nature">
        <title>The Ectocarpus genome and the independent evolution of multicellularity in brown algae.</title>
        <authorList>
            <person name="Cock J.M."/>
            <person name="Sterck L."/>
            <person name="Rouze P."/>
            <person name="Scornet D."/>
            <person name="Allen A.E."/>
            <person name="Amoutzias G."/>
            <person name="Anthouard V."/>
            <person name="Artiguenave F."/>
            <person name="Aury J.M."/>
            <person name="Badger J.H."/>
            <person name="Beszteri B."/>
            <person name="Billiau K."/>
            <person name="Bonnet E."/>
            <person name="Bothwell J.H."/>
            <person name="Bowler C."/>
            <person name="Boyen C."/>
            <person name="Brownlee C."/>
            <person name="Carrano C.J."/>
            <person name="Charrier B."/>
            <person name="Cho G.Y."/>
            <person name="Coelho S.M."/>
            <person name="Collen J."/>
            <person name="Corre E."/>
            <person name="Da Silva C."/>
            <person name="Delage L."/>
            <person name="Delaroque N."/>
            <person name="Dittami S.M."/>
            <person name="Doulbeau S."/>
            <person name="Elias M."/>
            <person name="Farnham G."/>
            <person name="Gachon C.M."/>
            <person name="Gschloessl B."/>
            <person name="Heesch S."/>
            <person name="Jabbari K."/>
            <person name="Jubin C."/>
            <person name="Kawai H."/>
            <person name="Kimura K."/>
            <person name="Kloareg B."/>
            <person name="Kupper F.C."/>
            <person name="Lang D."/>
            <person name="Le Bail A."/>
            <person name="Leblanc C."/>
            <person name="Lerouge P."/>
            <person name="Lohr M."/>
            <person name="Lopez P.J."/>
            <person name="Martens C."/>
            <person name="Maumus F."/>
            <person name="Michel G."/>
            <person name="Miranda-Saavedra D."/>
            <person name="Morales J."/>
            <person name="Moreau H."/>
            <person name="Motomura T."/>
            <person name="Nagasato C."/>
            <person name="Napoli C.A."/>
            <person name="Nelson D.R."/>
            <person name="Nyvall-Collen P."/>
            <person name="Peters A.F."/>
            <person name="Pommier C."/>
            <person name="Potin P."/>
            <person name="Poulain J."/>
            <person name="Quesneville H."/>
            <person name="Read B."/>
            <person name="Rensing S.A."/>
            <person name="Ritter A."/>
            <person name="Rousvoal S."/>
            <person name="Samanta M."/>
            <person name="Samson G."/>
            <person name="Schroeder D.C."/>
            <person name="Segurens B."/>
            <person name="Strittmatter M."/>
            <person name="Tonon T."/>
            <person name="Tregear J.W."/>
            <person name="Valentin K."/>
            <person name="von Dassow P."/>
            <person name="Yamagishi T."/>
            <person name="Van de Peer Y."/>
            <person name="Wincker P."/>
        </authorList>
    </citation>
    <scope>NUCLEOTIDE SEQUENCE [LARGE SCALE GENOMIC DNA]</scope>
    <source>
        <strain evidence="3">Ec32 / CCAP1310/4</strain>
    </source>
</reference>
<dbReference type="EMBL" id="FN649749">
    <property type="protein sequence ID" value="CBN78571.1"/>
    <property type="molecule type" value="Genomic_DNA"/>
</dbReference>
<sequence>MFLAPATAGSDGGSPGEVPPSGISSYGYSSFSGSDTYGAEYADLLAKFEHDHTPTDVGIAWFLLVVSSGLLVVMTGVMFLLIKNRHVFEIRARSACLVMLLGASTMTALAMNMVGQSVVIFNALPNLYTFFMLYFFILVCGSCCYGSRTIRLAVLFSTGTRRVVPWLASERNHVCMCLVLGAGSLGFPLYVMYDVGDGPFAELLFAERAGVLLWRVSIASQAMVLSLYPLVWKTDDIFNISRELRVVIVLTFSTTLIGHFGDNHSSEDVARWVNTRIMGFISATVIFFLSLGLPIRQLVFDPLESSDPRVSRALAKRRQGRLGPESTTTPCCTSSAGSEFSGVNTLALWTYEKVEAMPSVSVAFHEFSRKALCQESIFFLKDVTNSGNKDAIVGVYEAGQLAFYGLPSRERRYCSLQGV</sequence>
<keyword evidence="1" id="KW-0472">Membrane</keyword>
<feature type="transmembrane region" description="Helical" evidence="1">
    <location>
        <begin position="94"/>
        <end position="115"/>
    </location>
</feature>
<dbReference type="InParanoid" id="D8LEK8"/>
<evidence type="ECO:0000313" key="2">
    <source>
        <dbReference type="EMBL" id="CBN78571.1"/>
    </source>
</evidence>
<proteinExistence type="predicted"/>
<evidence type="ECO:0000256" key="1">
    <source>
        <dbReference type="SAM" id="Phobius"/>
    </source>
</evidence>
<protein>
    <submittedName>
        <fullName evidence="2">Uncharacterized protein</fullName>
    </submittedName>
</protein>
<feature type="transmembrane region" description="Helical" evidence="1">
    <location>
        <begin position="127"/>
        <end position="146"/>
    </location>
</feature>
<keyword evidence="1" id="KW-0812">Transmembrane</keyword>
<accession>D8LEK8</accession>
<evidence type="ECO:0000313" key="3">
    <source>
        <dbReference type="Proteomes" id="UP000002630"/>
    </source>
</evidence>
<name>D8LEK8_ECTSI</name>
<feature type="transmembrane region" description="Helical" evidence="1">
    <location>
        <begin position="174"/>
        <end position="193"/>
    </location>
</feature>
<gene>
    <name evidence="2" type="ORF">Esi_0132_0028</name>
</gene>